<evidence type="ECO:0000256" key="2">
    <source>
        <dbReference type="ARBA" id="ARBA00019014"/>
    </source>
</evidence>
<dbReference type="InterPro" id="IPR036822">
    <property type="entry name" value="CutC-like_dom_sf"/>
</dbReference>
<dbReference type="PANTHER" id="PTHR12598:SF0">
    <property type="entry name" value="COPPER HOMEOSTASIS PROTEIN CUTC HOMOLOG"/>
    <property type="match status" value="1"/>
</dbReference>
<dbReference type="AlphaFoldDB" id="A0A0F7CPF8"/>
<dbReference type="Proteomes" id="UP000034034">
    <property type="component" value="Chromosome"/>
</dbReference>
<dbReference type="InterPro" id="IPR005627">
    <property type="entry name" value="CutC-like"/>
</dbReference>
<sequence>MSVTRPLLEVIALTAQDARAAWEGGADRVELVTGMEYDGLTPDVATVTAVLAATALPVRVMLRSGAGFGAAGTERLCEAARTLRAAGAREFVLGFLDGGGAVDLTAVRALTRELAGAPWTFHRALDHSADRLAARAALRGLPGLDTVLTAGAAGGVTDGLPVLCAEAAAAGGEPRLMAGGGLRLGHLPALRAAGVDAFHIGGAAREGGSWASPVSAAAVRTWRRALDAAADGAGAANAAGTNGTNAAMYGR</sequence>
<name>A0A0F7CPF8_9ACTN</name>
<dbReference type="SUPFAM" id="SSF110395">
    <property type="entry name" value="CutC-like"/>
    <property type="match status" value="1"/>
</dbReference>
<dbReference type="EMBL" id="CP009922">
    <property type="protein sequence ID" value="AKG44586.1"/>
    <property type="molecule type" value="Genomic_DNA"/>
</dbReference>
<evidence type="ECO:0000313" key="3">
    <source>
        <dbReference type="EMBL" id="AKG44586.1"/>
    </source>
</evidence>
<proteinExistence type="inferred from homology"/>
<dbReference type="PANTHER" id="PTHR12598">
    <property type="entry name" value="COPPER HOMEOSTASIS PROTEIN CUTC"/>
    <property type="match status" value="1"/>
</dbReference>
<dbReference type="Gene3D" id="3.20.20.380">
    <property type="entry name" value="Copper homeostasis (CutC) domain"/>
    <property type="match status" value="1"/>
</dbReference>
<comment type="similarity">
    <text evidence="1">Belongs to the CutC family.</text>
</comment>
<dbReference type="PATRIC" id="fig|408015.6.peg.3242"/>
<dbReference type="RefSeq" id="WP_078846941.1">
    <property type="nucleotide sequence ID" value="NZ_CP009922.3"/>
</dbReference>
<accession>A0A0F7CPF8</accession>
<dbReference type="STRING" id="408015.SXIM_32020"/>
<dbReference type="GO" id="GO:0005507">
    <property type="term" value="F:copper ion binding"/>
    <property type="evidence" value="ECO:0007669"/>
    <property type="project" value="TreeGrafter"/>
</dbReference>
<dbReference type="KEGG" id="sxi:SXIM_32020"/>
<reference evidence="3" key="1">
    <citation type="submission" date="2019-08" db="EMBL/GenBank/DDBJ databases">
        <title>Complete genome sequence of a mangrove-derived Streptomyces xiamenensis.</title>
        <authorList>
            <person name="Xu J."/>
        </authorList>
    </citation>
    <scope>NUCLEOTIDE SEQUENCE</scope>
    <source>
        <strain evidence="3">318</strain>
    </source>
</reference>
<dbReference type="Pfam" id="PF03932">
    <property type="entry name" value="CutC"/>
    <property type="match status" value="1"/>
</dbReference>
<evidence type="ECO:0000256" key="1">
    <source>
        <dbReference type="ARBA" id="ARBA00007768"/>
    </source>
</evidence>
<dbReference type="HOGENOM" id="CLU_050555_1_0_11"/>
<evidence type="ECO:0000313" key="4">
    <source>
        <dbReference type="Proteomes" id="UP000034034"/>
    </source>
</evidence>
<gene>
    <name evidence="3" type="ORF">SXIM_32020</name>
</gene>
<keyword evidence="4" id="KW-1185">Reference proteome</keyword>
<protein>
    <recommendedName>
        <fullName evidence="2">Copper homeostasis protein cutC homolog</fullName>
    </recommendedName>
</protein>
<organism evidence="3 4">
    <name type="scientific">Streptomyces xiamenensis</name>
    <dbReference type="NCBI Taxonomy" id="408015"/>
    <lineage>
        <taxon>Bacteria</taxon>
        <taxon>Bacillati</taxon>
        <taxon>Actinomycetota</taxon>
        <taxon>Actinomycetes</taxon>
        <taxon>Kitasatosporales</taxon>
        <taxon>Streptomycetaceae</taxon>
        <taxon>Streptomyces</taxon>
    </lineage>
</organism>